<evidence type="ECO:0000259" key="7">
    <source>
        <dbReference type="Pfam" id="PF25917"/>
    </source>
</evidence>
<evidence type="ECO:0000313" key="9">
    <source>
        <dbReference type="EMBL" id="ENN86893.1"/>
    </source>
</evidence>
<dbReference type="Pfam" id="PF25963">
    <property type="entry name" value="Beta-barrel_AAEA"/>
    <property type="match status" value="1"/>
</dbReference>
<sequence length="331" mass="36215">MDRSLHSCLASRSFRSRALCPAARRRLLCLSLVLYMNAFKLVGRVAVTLIFVVAAIYVGRQLWGHYMDEPWTRDARLRADVVGIAPDVSGLVSDVLVKDNQTLKKGDVLFRVDRDRFAIALEQADAALASSKAALEQARRENDRQGRLGDAASMQKKEQAQTAEEQADASLRQATANRELAQLNLDRSEVRATVNGTISNLSLRPGDYVAAGTAKVALIDTDSLRVEGYFEETKLPRIHVGDEVAIHLMGQAEKLTGHVESIAYGIEDRERTSGSLLANITPTFSWVRLAQRVPVRIALDKVPDGTKLIAGLTVTAEVQEKGQPKIASAAD</sequence>
<feature type="transmembrane region" description="Helical" evidence="6">
    <location>
        <begin position="41"/>
        <end position="59"/>
    </location>
</feature>
<evidence type="ECO:0000256" key="5">
    <source>
        <dbReference type="SAM" id="MobiDB-lite"/>
    </source>
</evidence>
<dbReference type="PANTHER" id="PTHR30367">
    <property type="entry name" value="P-HYDROXYBENZOIC ACID EFFLUX PUMP SUBUNIT AAEA-RELATED"/>
    <property type="match status" value="1"/>
</dbReference>
<dbReference type="AlphaFoldDB" id="N6U9J4"/>
<proteinExistence type="inferred from homology"/>
<dbReference type="Pfam" id="PF25917">
    <property type="entry name" value="BSH_RND"/>
    <property type="match status" value="1"/>
</dbReference>
<dbReference type="STRING" id="363754.RHSP_15331"/>
<accession>N6U9J4</accession>
<keyword evidence="3 6" id="KW-1133">Transmembrane helix</keyword>
<dbReference type="InterPro" id="IPR058634">
    <property type="entry name" value="AaeA-lik-b-barrel"/>
</dbReference>
<feature type="domain" description="Multidrug resistance protein MdtA-like barrel-sandwich hybrid" evidence="7">
    <location>
        <begin position="81"/>
        <end position="220"/>
    </location>
</feature>
<evidence type="ECO:0000256" key="4">
    <source>
        <dbReference type="ARBA" id="ARBA00023136"/>
    </source>
</evidence>
<dbReference type="PATRIC" id="fig|363754.4.peg.3097"/>
<feature type="domain" description="p-hydroxybenzoic acid efflux pump subunit AaeA-like beta-barrel" evidence="8">
    <location>
        <begin position="223"/>
        <end position="318"/>
    </location>
</feature>
<keyword evidence="10" id="KW-1185">Reference proteome</keyword>
<evidence type="ECO:0000313" key="10">
    <source>
        <dbReference type="Proteomes" id="UP000012429"/>
    </source>
</evidence>
<reference evidence="9 10" key="1">
    <citation type="journal article" date="2012" name="BMC Genomics">
        <title>Genomic basis of broad host range and environmental adaptability of Rhizobium tropici CIAT 899 and Rhizobium sp. PRF 81 which are used in inoculants for common bean (Phaseolus vulgaris L.).</title>
        <authorList>
            <person name="Ormeno-Orrillo E."/>
            <person name="Menna P."/>
            <person name="Almeida L.G."/>
            <person name="Ollero F.J."/>
            <person name="Nicolas M.F."/>
            <person name="Pains Rodrigues E."/>
            <person name="Shigueyoshi Nakatani A."/>
            <person name="Silva Batista J.S."/>
            <person name="Oliveira Chueire L.M."/>
            <person name="Souza R.C."/>
            <person name="Ribeiro Vasconcelos A.T."/>
            <person name="Megias M."/>
            <person name="Hungria M."/>
            <person name="Martinez-Romero E."/>
        </authorList>
    </citation>
    <scope>NUCLEOTIDE SEQUENCE [LARGE SCALE GENOMIC DNA]</scope>
    <source>
        <strain evidence="9 10">PRF 81</strain>
    </source>
</reference>
<dbReference type="NCBIfam" id="TIGR01730">
    <property type="entry name" value="RND_mfp"/>
    <property type="match status" value="1"/>
</dbReference>
<gene>
    <name evidence="9" type="ORF">RHSP_15331</name>
</gene>
<dbReference type="PANTHER" id="PTHR30367:SF12">
    <property type="entry name" value="P-HYDROXYBENZOIC ACID EFFLUX PUMP SUBUNIT AAEA"/>
    <property type="match status" value="1"/>
</dbReference>
<dbReference type="GO" id="GO:0016020">
    <property type="term" value="C:membrane"/>
    <property type="evidence" value="ECO:0007669"/>
    <property type="project" value="InterPro"/>
</dbReference>
<name>N6U9J4_9HYPH</name>
<keyword evidence="4 6" id="KW-0472">Membrane</keyword>
<evidence type="ECO:0000256" key="6">
    <source>
        <dbReference type="SAM" id="Phobius"/>
    </source>
</evidence>
<dbReference type="InterPro" id="IPR058625">
    <property type="entry name" value="MdtA-like_BSH"/>
</dbReference>
<evidence type="ECO:0000256" key="1">
    <source>
        <dbReference type="ARBA" id="ARBA00009477"/>
    </source>
</evidence>
<organism evidence="9 10">
    <name type="scientific">Rhizobium freirei PRF 81</name>
    <dbReference type="NCBI Taxonomy" id="363754"/>
    <lineage>
        <taxon>Bacteria</taxon>
        <taxon>Pseudomonadati</taxon>
        <taxon>Pseudomonadota</taxon>
        <taxon>Alphaproteobacteria</taxon>
        <taxon>Hyphomicrobiales</taxon>
        <taxon>Rhizobiaceae</taxon>
        <taxon>Rhizobium/Agrobacterium group</taxon>
        <taxon>Rhizobium</taxon>
    </lineage>
</organism>
<comment type="similarity">
    <text evidence="1">Belongs to the membrane fusion protein (MFP) (TC 8.A.1) family.</text>
</comment>
<dbReference type="GO" id="GO:0022857">
    <property type="term" value="F:transmembrane transporter activity"/>
    <property type="evidence" value="ECO:0007669"/>
    <property type="project" value="InterPro"/>
</dbReference>
<keyword evidence="2 6" id="KW-0812">Transmembrane</keyword>
<protein>
    <submittedName>
        <fullName evidence="9">HlyD family secretion protein</fullName>
    </submittedName>
</protein>
<dbReference type="InterPro" id="IPR050393">
    <property type="entry name" value="MFP_Efflux_Pump"/>
</dbReference>
<dbReference type="SUPFAM" id="SSF111369">
    <property type="entry name" value="HlyD-like secretion proteins"/>
    <property type="match status" value="1"/>
</dbReference>
<dbReference type="InterPro" id="IPR006143">
    <property type="entry name" value="RND_pump_MFP"/>
</dbReference>
<dbReference type="EMBL" id="AQHN01000061">
    <property type="protein sequence ID" value="ENN86893.1"/>
    <property type="molecule type" value="Genomic_DNA"/>
</dbReference>
<dbReference type="Proteomes" id="UP000012429">
    <property type="component" value="Unassembled WGS sequence"/>
</dbReference>
<comment type="caution">
    <text evidence="9">The sequence shown here is derived from an EMBL/GenBank/DDBJ whole genome shotgun (WGS) entry which is preliminary data.</text>
</comment>
<evidence type="ECO:0000256" key="3">
    <source>
        <dbReference type="ARBA" id="ARBA00022989"/>
    </source>
</evidence>
<evidence type="ECO:0000259" key="8">
    <source>
        <dbReference type="Pfam" id="PF25963"/>
    </source>
</evidence>
<dbReference type="Gene3D" id="2.40.50.100">
    <property type="match status" value="1"/>
</dbReference>
<feature type="region of interest" description="Disordered" evidence="5">
    <location>
        <begin position="139"/>
        <end position="167"/>
    </location>
</feature>
<dbReference type="Gene3D" id="2.40.30.170">
    <property type="match status" value="1"/>
</dbReference>
<evidence type="ECO:0000256" key="2">
    <source>
        <dbReference type="ARBA" id="ARBA00022692"/>
    </source>
</evidence>